<protein>
    <submittedName>
        <fullName evidence="1">Uncharacterized protein</fullName>
    </submittedName>
</protein>
<accession>A0ACC4AM64</accession>
<sequence length="303" mass="34666">MDQASSQYYDSSSPDEAASAVASKNTVSERNRRKKLNDKLLELRQAVPKISKPHSQSMESFDNISEYQNYWEMTSMFWNDELTGWEMDQASSQIYDSSSPDGAASASASRNTVSERNRRKKLNDKLYALREAVPRISKLDKASVIKDAIKYIQDLQEQERRLQADIRELESRRLEKNHTYDIEDELPVLLRSKRTRHDQIYDHCLARSTCPIQVHELSVTSMGEKTLFVSLTCSKTADAMIRICEAFEPLKLKIITANITTLSGMVKKTVLIEVDEEEKEHLKTKIETAVLALTSTYNPMMSI</sequence>
<keyword evidence="2" id="KW-1185">Reference proteome</keyword>
<comment type="caution">
    <text evidence="1">The sequence shown here is derived from an EMBL/GenBank/DDBJ whole genome shotgun (WGS) entry which is preliminary data.</text>
</comment>
<dbReference type="EMBL" id="RCHU02000018">
    <property type="protein sequence ID" value="KAL3567079.1"/>
    <property type="molecule type" value="Genomic_DNA"/>
</dbReference>
<dbReference type="Proteomes" id="UP000309997">
    <property type="component" value="Unassembled WGS sequence"/>
</dbReference>
<reference evidence="1 2" key="1">
    <citation type="journal article" date="2024" name="Plant Biotechnol. J.">
        <title>Genome and CRISPR/Cas9 system of a widespread forest tree (Populus alba) in the world.</title>
        <authorList>
            <person name="Liu Y.J."/>
            <person name="Jiang P.F."/>
            <person name="Han X.M."/>
            <person name="Li X.Y."/>
            <person name="Wang H.M."/>
            <person name="Wang Y.J."/>
            <person name="Wang X.X."/>
            <person name="Zeng Q.Y."/>
        </authorList>
    </citation>
    <scope>NUCLEOTIDE SEQUENCE [LARGE SCALE GENOMIC DNA]</scope>
    <source>
        <strain evidence="2">cv. PAL-ZL1</strain>
    </source>
</reference>
<name>A0ACC4AM64_POPAL</name>
<evidence type="ECO:0000313" key="1">
    <source>
        <dbReference type="EMBL" id="KAL3567079.1"/>
    </source>
</evidence>
<evidence type="ECO:0000313" key="2">
    <source>
        <dbReference type="Proteomes" id="UP000309997"/>
    </source>
</evidence>
<organism evidence="1 2">
    <name type="scientific">Populus alba</name>
    <name type="common">White poplar</name>
    <dbReference type="NCBI Taxonomy" id="43335"/>
    <lineage>
        <taxon>Eukaryota</taxon>
        <taxon>Viridiplantae</taxon>
        <taxon>Streptophyta</taxon>
        <taxon>Embryophyta</taxon>
        <taxon>Tracheophyta</taxon>
        <taxon>Spermatophyta</taxon>
        <taxon>Magnoliopsida</taxon>
        <taxon>eudicotyledons</taxon>
        <taxon>Gunneridae</taxon>
        <taxon>Pentapetalae</taxon>
        <taxon>rosids</taxon>
        <taxon>fabids</taxon>
        <taxon>Malpighiales</taxon>
        <taxon>Salicaceae</taxon>
        <taxon>Saliceae</taxon>
        <taxon>Populus</taxon>
    </lineage>
</organism>
<proteinExistence type="predicted"/>
<gene>
    <name evidence="1" type="ORF">D5086_032494</name>
</gene>